<evidence type="ECO:0000313" key="3">
    <source>
        <dbReference type="Proteomes" id="UP000663823"/>
    </source>
</evidence>
<reference evidence="2" key="1">
    <citation type="submission" date="2021-02" db="EMBL/GenBank/DDBJ databases">
        <authorList>
            <person name="Nowell W R."/>
        </authorList>
    </citation>
    <scope>NUCLEOTIDE SEQUENCE</scope>
</reference>
<comment type="caution">
    <text evidence="2">The sequence shown here is derived from an EMBL/GenBank/DDBJ whole genome shotgun (WGS) entry which is preliminary data.</text>
</comment>
<feature type="domain" description="ABCA1-4-like C-terminal R2 regulatory" evidence="1">
    <location>
        <begin position="20"/>
        <end position="98"/>
    </location>
</feature>
<dbReference type="EMBL" id="CAJOAX010011510">
    <property type="protein sequence ID" value="CAF4094993.1"/>
    <property type="molecule type" value="Genomic_DNA"/>
</dbReference>
<proteinExistence type="predicted"/>
<organism evidence="2 3">
    <name type="scientific">Rotaria sordida</name>
    <dbReference type="NCBI Taxonomy" id="392033"/>
    <lineage>
        <taxon>Eukaryota</taxon>
        <taxon>Metazoa</taxon>
        <taxon>Spiralia</taxon>
        <taxon>Gnathifera</taxon>
        <taxon>Rotifera</taxon>
        <taxon>Eurotatoria</taxon>
        <taxon>Bdelloidea</taxon>
        <taxon>Philodinida</taxon>
        <taxon>Philodinidae</taxon>
        <taxon>Rotaria</taxon>
    </lineage>
</organism>
<dbReference type="GO" id="GO:0005319">
    <property type="term" value="F:lipid transporter activity"/>
    <property type="evidence" value="ECO:0007669"/>
    <property type="project" value="TreeGrafter"/>
</dbReference>
<evidence type="ECO:0000259" key="1">
    <source>
        <dbReference type="Pfam" id="PF23321"/>
    </source>
</evidence>
<accession>A0A819UJ44</accession>
<name>A0A819UJ44_9BILA</name>
<sequence length="117" mass="13333">MVRGQLACLGTIQHLKSKFGQGYTIEIKVRSIDNDINATAIQNVQSFLLSQKQYHIEIKETTQSTGVFQIEHSTPAELFQLLEENKQQLNIETYTISQTTLEQIFLSFGKQIRATTK</sequence>
<dbReference type="GO" id="GO:0140359">
    <property type="term" value="F:ABC-type transporter activity"/>
    <property type="evidence" value="ECO:0007669"/>
    <property type="project" value="InterPro"/>
</dbReference>
<evidence type="ECO:0000313" key="2">
    <source>
        <dbReference type="EMBL" id="CAF4094993.1"/>
    </source>
</evidence>
<dbReference type="Proteomes" id="UP000663823">
    <property type="component" value="Unassembled WGS sequence"/>
</dbReference>
<dbReference type="PANTHER" id="PTHR19229">
    <property type="entry name" value="ATP-BINDING CASSETTE TRANSPORTER SUBFAMILY A ABCA"/>
    <property type="match status" value="1"/>
</dbReference>
<dbReference type="InterPro" id="IPR056264">
    <property type="entry name" value="R2_ABCA1-4-like"/>
</dbReference>
<dbReference type="GO" id="GO:0016020">
    <property type="term" value="C:membrane"/>
    <property type="evidence" value="ECO:0007669"/>
    <property type="project" value="InterPro"/>
</dbReference>
<dbReference type="Pfam" id="PF23321">
    <property type="entry name" value="R1_ABCA1"/>
    <property type="match status" value="1"/>
</dbReference>
<dbReference type="PANTHER" id="PTHR19229:SF250">
    <property type="entry name" value="ABC TRANSPORTER DOMAIN-CONTAINING PROTEIN-RELATED"/>
    <property type="match status" value="1"/>
</dbReference>
<dbReference type="AlphaFoldDB" id="A0A819UJ44"/>
<dbReference type="InterPro" id="IPR026082">
    <property type="entry name" value="ABCA"/>
</dbReference>
<protein>
    <recommendedName>
        <fullName evidence="1">ABCA1-4-like C-terminal R2 regulatory domain-containing protein</fullName>
    </recommendedName>
</protein>
<gene>
    <name evidence="2" type="ORF">OTI717_LOCUS33866</name>
</gene>